<dbReference type="InterPro" id="IPR002347">
    <property type="entry name" value="SDR_fam"/>
</dbReference>
<dbReference type="Pfam" id="PF13561">
    <property type="entry name" value="adh_short_C2"/>
    <property type="match status" value="1"/>
</dbReference>
<dbReference type="PANTHER" id="PTHR42760:SF40">
    <property type="entry name" value="3-OXOACYL-[ACYL-CARRIER-PROTEIN] REDUCTASE, CHLOROPLASTIC"/>
    <property type="match status" value="1"/>
</dbReference>
<organism evidence="2 3">
    <name type="scientific">Paraburkholderia sacchari</name>
    <dbReference type="NCBI Taxonomy" id="159450"/>
    <lineage>
        <taxon>Bacteria</taxon>
        <taxon>Pseudomonadati</taxon>
        <taxon>Pseudomonadota</taxon>
        <taxon>Betaproteobacteria</taxon>
        <taxon>Burkholderiales</taxon>
        <taxon>Burkholderiaceae</taxon>
        <taxon>Paraburkholderia</taxon>
    </lineage>
</organism>
<dbReference type="SUPFAM" id="SSF51735">
    <property type="entry name" value="NAD(P)-binding Rossmann-fold domains"/>
    <property type="match status" value="1"/>
</dbReference>
<dbReference type="GO" id="GO:0030497">
    <property type="term" value="P:fatty acid elongation"/>
    <property type="evidence" value="ECO:0007669"/>
    <property type="project" value="TreeGrafter"/>
</dbReference>
<dbReference type="GO" id="GO:0016616">
    <property type="term" value="F:oxidoreductase activity, acting on the CH-OH group of donors, NAD or NADP as acceptor"/>
    <property type="evidence" value="ECO:0007669"/>
    <property type="project" value="TreeGrafter"/>
</dbReference>
<dbReference type="Proteomes" id="UP000030460">
    <property type="component" value="Unassembled WGS sequence"/>
</dbReference>
<comment type="similarity">
    <text evidence="1">Belongs to the short-chain dehydrogenases/reductases (SDR) family.</text>
</comment>
<dbReference type="EMBL" id="JTDB02000014">
    <property type="protein sequence ID" value="NLP65462.1"/>
    <property type="molecule type" value="Genomic_DNA"/>
</dbReference>
<dbReference type="Gene3D" id="3.40.50.720">
    <property type="entry name" value="NAD(P)-binding Rossmann-like Domain"/>
    <property type="match status" value="1"/>
</dbReference>
<reference evidence="2" key="1">
    <citation type="journal article" date="2015" name="Genome Announc.">
        <title>Draft Genome Sequence of the Polyhydroxyalkanoate-Producing Bacterium Burkholderia sacchari LMG 19450 Isolated from Brazilian Sugarcane Plantation Soil.</title>
        <authorList>
            <person name="Alexandrino P.M."/>
            <person name="Mendonca T.T."/>
            <person name="Guaman Bautista L.P."/>
            <person name="Cherix J."/>
            <person name="Lozano-Sakalauskas G.C."/>
            <person name="Fujita A."/>
            <person name="Ramos Filho E."/>
            <person name="Long P."/>
            <person name="Padilla G."/>
            <person name="Taciro M.K."/>
            <person name="Gomez J.G."/>
            <person name="Silva L.F."/>
        </authorList>
    </citation>
    <scope>NUCLEOTIDE SEQUENCE</scope>
    <source>
        <strain evidence="2">LMG 19450</strain>
    </source>
</reference>
<dbReference type="CDD" id="cd05233">
    <property type="entry name" value="SDR_c"/>
    <property type="match status" value="1"/>
</dbReference>
<name>A0A8T6ZLJ6_9BURK</name>
<evidence type="ECO:0000313" key="2">
    <source>
        <dbReference type="EMBL" id="NLP65462.1"/>
    </source>
</evidence>
<dbReference type="PRINTS" id="PR00080">
    <property type="entry name" value="SDRFAMILY"/>
</dbReference>
<sequence length="245" mass="26778">MTHNKLQKVVVLTGGSRGIGRSIAQALWRDFTIVNLDKDDASFELDGVQSMRLDVSDENLLKQAFETIRAEHGIPYALVNNAGISEPVNFRDLSLESWERQIKVNLTAPFLTSREFSRLESTNASETRKIINIASVSGMVGMPRYAAYNCAKSGLIELTKTLAVELAPVIHTCAICPGYILTPMQRAEYSEDELMACAQENPSRRLGSPDEVAELVSFILSGKNNYLNGSIMVMDGGEIAGGMAS</sequence>
<dbReference type="InterPro" id="IPR020904">
    <property type="entry name" value="Sc_DH/Rdtase_CS"/>
</dbReference>
<gene>
    <name evidence="2" type="ORF">NH14_030860</name>
</gene>
<evidence type="ECO:0000313" key="3">
    <source>
        <dbReference type="Proteomes" id="UP000030460"/>
    </source>
</evidence>
<evidence type="ECO:0000256" key="1">
    <source>
        <dbReference type="ARBA" id="ARBA00006484"/>
    </source>
</evidence>
<comment type="caution">
    <text evidence="2">The sequence shown here is derived from an EMBL/GenBank/DDBJ whole genome shotgun (WGS) entry which is preliminary data.</text>
</comment>
<dbReference type="PANTHER" id="PTHR42760">
    <property type="entry name" value="SHORT-CHAIN DEHYDROGENASES/REDUCTASES FAMILY MEMBER"/>
    <property type="match status" value="1"/>
</dbReference>
<keyword evidence="3" id="KW-1185">Reference proteome</keyword>
<dbReference type="RefSeq" id="WP_168727174.1">
    <property type="nucleotide sequence ID" value="NZ_CADFGF010000016.1"/>
</dbReference>
<reference evidence="2" key="2">
    <citation type="submission" date="2020-04" db="EMBL/GenBank/DDBJ databases">
        <authorList>
            <person name="Alexandrino P."/>
            <person name="Mendonca T."/>
            <person name="Guaman L."/>
            <person name="Cherix J."/>
            <person name="Lozano-Sakalauskas G."/>
            <person name="Fujita A."/>
            <person name="Filho E.R."/>
            <person name="Long P."/>
            <person name="Padilla G."/>
            <person name="Taciro M.K."/>
            <person name="Gomez J.G."/>
            <person name="Silva L.F."/>
            <person name="Torres M."/>
        </authorList>
    </citation>
    <scope>NUCLEOTIDE SEQUENCE</scope>
    <source>
        <strain evidence="2">LMG 19450</strain>
    </source>
</reference>
<dbReference type="InterPro" id="IPR036291">
    <property type="entry name" value="NAD(P)-bd_dom_sf"/>
</dbReference>
<dbReference type="FunFam" id="3.40.50.720:FF:000084">
    <property type="entry name" value="Short-chain dehydrogenase reductase"/>
    <property type="match status" value="1"/>
</dbReference>
<accession>A0A8T6ZLJ6</accession>
<protein>
    <submittedName>
        <fullName evidence="2">SDR family oxidoreductase</fullName>
    </submittedName>
</protein>
<dbReference type="PRINTS" id="PR00081">
    <property type="entry name" value="GDHRDH"/>
</dbReference>
<dbReference type="AlphaFoldDB" id="A0A8T6ZLJ6"/>
<proteinExistence type="inferred from homology"/>
<dbReference type="PROSITE" id="PS00061">
    <property type="entry name" value="ADH_SHORT"/>
    <property type="match status" value="1"/>
</dbReference>